<keyword evidence="1" id="KW-0732">Signal</keyword>
<dbReference type="PANTHER" id="PTHR36453">
    <property type="entry name" value="SECRETED PROTEIN-RELATED"/>
    <property type="match status" value="1"/>
</dbReference>
<proteinExistence type="predicted"/>
<dbReference type="AlphaFoldDB" id="A0A1C6UM91"/>
<dbReference type="SUPFAM" id="SSF51126">
    <property type="entry name" value="Pectin lyase-like"/>
    <property type="match status" value="1"/>
</dbReference>
<dbReference type="PANTHER" id="PTHR36453:SF2">
    <property type="entry name" value="APPLE DOMAIN-CONTAINING PROTEIN"/>
    <property type="match status" value="1"/>
</dbReference>
<dbReference type="InterPro" id="IPR012334">
    <property type="entry name" value="Pectin_lyas_fold"/>
</dbReference>
<evidence type="ECO:0000256" key="1">
    <source>
        <dbReference type="SAM" id="SignalP"/>
    </source>
</evidence>
<dbReference type="EMBL" id="FMIA01000002">
    <property type="protein sequence ID" value="SCL55137.1"/>
    <property type="molecule type" value="Genomic_DNA"/>
</dbReference>
<dbReference type="RefSeq" id="WP_229688629.1">
    <property type="nucleotide sequence ID" value="NZ_BMMJ01000016.1"/>
</dbReference>
<evidence type="ECO:0000313" key="2">
    <source>
        <dbReference type="EMBL" id="SCL55137.1"/>
    </source>
</evidence>
<protein>
    <submittedName>
        <fullName evidence="2">Uncharacterized protein</fullName>
    </submittedName>
</protein>
<sequence length="173" mass="17370">MLAAAATVVVTAVATVTVVAASTAPALAATTTLYAAPSGSGTDCTAAAPCSLTGAQTAVRARTGAMSGDIVVELADGVYRLTSPLRMTAADSGTNGYRVVWQAAASARPVLSGARATQVPVTQNTMDGAARSAIASAPCSPAYPSVVRSVRFSPWCWPCPPRPLRPVPPTTPV</sequence>
<dbReference type="Proteomes" id="UP000198937">
    <property type="component" value="Unassembled WGS sequence"/>
</dbReference>
<organism evidence="2 3">
    <name type="scientific">Micromonospora yangpuensis</name>
    <dbReference type="NCBI Taxonomy" id="683228"/>
    <lineage>
        <taxon>Bacteria</taxon>
        <taxon>Bacillati</taxon>
        <taxon>Actinomycetota</taxon>
        <taxon>Actinomycetes</taxon>
        <taxon>Micromonosporales</taxon>
        <taxon>Micromonosporaceae</taxon>
        <taxon>Micromonospora</taxon>
    </lineage>
</organism>
<dbReference type="STRING" id="683228.GA0070617_2872"/>
<name>A0A1C6UM91_9ACTN</name>
<dbReference type="InterPro" id="IPR011050">
    <property type="entry name" value="Pectin_lyase_fold/virulence"/>
</dbReference>
<evidence type="ECO:0000313" key="3">
    <source>
        <dbReference type="Proteomes" id="UP000198937"/>
    </source>
</evidence>
<keyword evidence="3" id="KW-1185">Reference proteome</keyword>
<gene>
    <name evidence="2" type="ORF">GA0070617_2872</name>
</gene>
<dbReference type="Gene3D" id="2.160.20.10">
    <property type="entry name" value="Single-stranded right-handed beta-helix, Pectin lyase-like"/>
    <property type="match status" value="1"/>
</dbReference>
<feature type="signal peptide" evidence="1">
    <location>
        <begin position="1"/>
        <end position="28"/>
    </location>
</feature>
<accession>A0A1C6UM91</accession>
<reference evidence="2 3" key="1">
    <citation type="submission" date="2016-06" db="EMBL/GenBank/DDBJ databases">
        <authorList>
            <person name="Kjaerup R.B."/>
            <person name="Dalgaard T.S."/>
            <person name="Juul-Madsen H.R."/>
        </authorList>
    </citation>
    <scope>NUCLEOTIDE SEQUENCE [LARGE SCALE GENOMIC DNA]</scope>
    <source>
        <strain evidence="2 3">DSM 45577</strain>
    </source>
</reference>
<feature type="chain" id="PRO_5038507973" evidence="1">
    <location>
        <begin position="29"/>
        <end position="173"/>
    </location>
</feature>